<evidence type="ECO:0000313" key="1">
    <source>
        <dbReference type="EMBL" id="KAI9901003.1"/>
    </source>
</evidence>
<dbReference type="Proteomes" id="UP001163324">
    <property type="component" value="Chromosome 4"/>
</dbReference>
<gene>
    <name evidence="1" type="ORF">N3K66_005265</name>
</gene>
<comment type="caution">
    <text evidence="1">The sequence shown here is derived from an EMBL/GenBank/DDBJ whole genome shotgun (WGS) entry which is preliminary data.</text>
</comment>
<reference evidence="1" key="1">
    <citation type="submission" date="2022-10" db="EMBL/GenBank/DDBJ databases">
        <title>Complete Genome of Trichothecium roseum strain YXFP-22015, a Plant Pathogen Isolated from Citrus.</title>
        <authorList>
            <person name="Wang Y."/>
            <person name="Zhu L."/>
        </authorList>
    </citation>
    <scope>NUCLEOTIDE SEQUENCE</scope>
    <source>
        <strain evidence="1">YXFP-22015</strain>
    </source>
</reference>
<dbReference type="EMBL" id="CM047943">
    <property type="protein sequence ID" value="KAI9901003.1"/>
    <property type="molecule type" value="Genomic_DNA"/>
</dbReference>
<keyword evidence="2" id="KW-1185">Reference proteome</keyword>
<protein>
    <submittedName>
        <fullName evidence="1">Uncharacterized protein</fullName>
    </submittedName>
</protein>
<accession>A0ACC0V5A0</accession>
<evidence type="ECO:0000313" key="2">
    <source>
        <dbReference type="Proteomes" id="UP001163324"/>
    </source>
</evidence>
<sequence>MRYLYTILSTASLAAAHGYVESAVIGGKTYEFYNPNTDPYTNPKPERISRAIPGNGPVEDLSIIDVQCNGYTAGGTPGSSPAPLHAEAAAGSEVTLSWTLWPESHMGPILTYMARCPEAGCQDYEPGNDAVWFKVQHAGREGSSDNWASDAIINGEDVTYTIPACIEPGYYLVRHETIALHAAYQYPGAQFYPGCHQLKVTGGGSTSPSGLVSFPGAYSESDPGVVYDAYKASEYTIPGPAVFSC</sequence>
<organism evidence="1 2">
    <name type="scientific">Trichothecium roseum</name>
    <dbReference type="NCBI Taxonomy" id="47278"/>
    <lineage>
        <taxon>Eukaryota</taxon>
        <taxon>Fungi</taxon>
        <taxon>Dikarya</taxon>
        <taxon>Ascomycota</taxon>
        <taxon>Pezizomycotina</taxon>
        <taxon>Sordariomycetes</taxon>
        <taxon>Hypocreomycetidae</taxon>
        <taxon>Hypocreales</taxon>
        <taxon>Hypocreales incertae sedis</taxon>
        <taxon>Trichothecium</taxon>
    </lineage>
</organism>
<name>A0ACC0V5A0_9HYPO</name>
<proteinExistence type="predicted"/>